<name>A0A964V1A0_9PROT</name>
<proteinExistence type="predicted"/>
<sequence length="119" mass="12201">GNVFPVLVVVRIGAGQDAGDLVADHVEGLTLAWRQAVPVVAGTHGTLQVLRQLSHGFHAAVLVVAVGDGHAGSLVVGRSGITCARSCPSSQAAADWWPAWLSSAARCSRTARVPASLVM</sequence>
<evidence type="ECO:0000313" key="1">
    <source>
        <dbReference type="EMBL" id="NBN88304.1"/>
    </source>
</evidence>
<evidence type="ECO:0000313" key="2">
    <source>
        <dbReference type="Proteomes" id="UP000713222"/>
    </source>
</evidence>
<protein>
    <submittedName>
        <fullName evidence="1">Uncharacterized protein</fullName>
    </submittedName>
</protein>
<dbReference type="AlphaFoldDB" id="A0A964V1A0"/>
<comment type="caution">
    <text evidence="1">The sequence shown here is derived from an EMBL/GenBank/DDBJ whole genome shotgun (WGS) entry which is preliminary data.</text>
</comment>
<organism evidence="1 2">
    <name type="scientific">Candidatus Fonsibacter lacus</name>
    <dbReference type="NCBI Taxonomy" id="2576439"/>
    <lineage>
        <taxon>Bacteria</taxon>
        <taxon>Pseudomonadati</taxon>
        <taxon>Pseudomonadota</taxon>
        <taxon>Alphaproteobacteria</taxon>
        <taxon>Candidatus Pelagibacterales</taxon>
        <taxon>Candidatus Pelagibacterales incertae sedis</taxon>
        <taxon>Candidatus Fonsibacter</taxon>
    </lineage>
</organism>
<accession>A0A964V1A0</accession>
<gene>
    <name evidence="1" type="ORF">EBV32_04360</name>
</gene>
<feature type="non-terminal residue" evidence="1">
    <location>
        <position position="1"/>
    </location>
</feature>
<reference evidence="1" key="1">
    <citation type="submission" date="2018-10" db="EMBL/GenBank/DDBJ databases">
        <title>Iterative Subtractive Binning of Freshwater Chronoseries Metagenomes Recovers Nearly Complete Genomes from over Four Hundred Novel Species.</title>
        <authorList>
            <person name="Rodriguez-R L.M."/>
            <person name="Tsementzi D."/>
            <person name="Luo C."/>
            <person name="Konstantinidis K.T."/>
        </authorList>
    </citation>
    <scope>NUCLEOTIDE SEQUENCE</scope>
    <source>
        <strain evidence="1">WB7_6_001</strain>
    </source>
</reference>
<dbReference type="EMBL" id="RGET01000086">
    <property type="protein sequence ID" value="NBN88304.1"/>
    <property type="molecule type" value="Genomic_DNA"/>
</dbReference>
<dbReference type="Proteomes" id="UP000713222">
    <property type="component" value="Unassembled WGS sequence"/>
</dbReference>